<dbReference type="Proteomes" id="UP000198882">
    <property type="component" value="Unassembled WGS sequence"/>
</dbReference>
<protein>
    <submittedName>
        <fullName evidence="2">Amphi-Trp domain-containing protein</fullName>
    </submittedName>
</protein>
<name>A0A1G9C717_9EURY</name>
<sequence length="81" mass="9098">MGMAQRTTADERLTRSDLAAYLAGLSEEFERDSEEIHVDVGNKTISLTPPEEVDCSVDVVERTSMLRGSRETIKIELSWKP</sequence>
<dbReference type="AlphaFoldDB" id="A0A1G9C717"/>
<organism evidence="2 3">
    <name type="scientific">Natronorubrum texcoconense</name>
    <dbReference type="NCBI Taxonomy" id="1095776"/>
    <lineage>
        <taxon>Archaea</taxon>
        <taxon>Methanobacteriati</taxon>
        <taxon>Methanobacteriota</taxon>
        <taxon>Stenosarchaea group</taxon>
        <taxon>Halobacteria</taxon>
        <taxon>Halobacteriales</taxon>
        <taxon>Natrialbaceae</taxon>
        <taxon>Natronorubrum</taxon>
    </lineage>
</organism>
<dbReference type="EMBL" id="FNFE01000004">
    <property type="protein sequence ID" value="SDK47214.1"/>
    <property type="molecule type" value="Genomic_DNA"/>
</dbReference>
<evidence type="ECO:0000313" key="2">
    <source>
        <dbReference type="EMBL" id="SDK47214.1"/>
    </source>
</evidence>
<reference evidence="3" key="1">
    <citation type="submission" date="2016-10" db="EMBL/GenBank/DDBJ databases">
        <authorList>
            <person name="Varghese N."/>
            <person name="Submissions S."/>
        </authorList>
    </citation>
    <scope>NUCLEOTIDE SEQUENCE [LARGE SCALE GENOMIC DNA]</scope>
    <source>
        <strain evidence="3">B4,CECT 8067,JCM 17497</strain>
    </source>
</reference>
<feature type="domain" description="Amphi-Trp" evidence="1">
    <location>
        <begin position="9"/>
        <end position="80"/>
    </location>
</feature>
<accession>A0A1G9C717</accession>
<gene>
    <name evidence="2" type="ORF">SAMN04515672_3234</name>
</gene>
<dbReference type="NCBIfam" id="TIGR04354">
    <property type="entry name" value="amphi-Trp"/>
    <property type="match status" value="1"/>
</dbReference>
<dbReference type="STRING" id="1095776.SAMN04515672_3234"/>
<dbReference type="Pfam" id="PF20068">
    <property type="entry name" value="Amphi-Trp"/>
    <property type="match status" value="1"/>
</dbReference>
<evidence type="ECO:0000313" key="3">
    <source>
        <dbReference type="Proteomes" id="UP000198882"/>
    </source>
</evidence>
<evidence type="ECO:0000259" key="1">
    <source>
        <dbReference type="Pfam" id="PF20068"/>
    </source>
</evidence>
<keyword evidence="3" id="KW-1185">Reference proteome</keyword>
<proteinExistence type="predicted"/>
<dbReference type="InterPro" id="IPR027598">
    <property type="entry name" value="Amphi-Trp_dom"/>
</dbReference>